<evidence type="ECO:0000256" key="2">
    <source>
        <dbReference type="SAM" id="MobiDB-lite"/>
    </source>
</evidence>
<feature type="compositionally biased region" description="Basic and acidic residues" evidence="2">
    <location>
        <begin position="467"/>
        <end position="477"/>
    </location>
</feature>
<dbReference type="RefSeq" id="WP_169250728.1">
    <property type="nucleotide sequence ID" value="NZ_SPMZ01000112.1"/>
</dbReference>
<evidence type="ECO:0000259" key="3">
    <source>
        <dbReference type="Pfam" id="PF03432"/>
    </source>
</evidence>
<dbReference type="Pfam" id="PF03432">
    <property type="entry name" value="Relaxase"/>
    <property type="match status" value="1"/>
</dbReference>
<feature type="coiled-coil region" evidence="1">
    <location>
        <begin position="406"/>
        <end position="459"/>
    </location>
</feature>
<keyword evidence="1" id="KW-0175">Coiled coil</keyword>
<reference evidence="4 5" key="1">
    <citation type="submission" date="2019-03" db="EMBL/GenBank/DDBJ databases">
        <title>Metabolic reconstructions from genomes of highly enriched 'Candidatus Accumulibacter' and 'Candidatus Competibacter' bioreactor populations.</title>
        <authorList>
            <person name="Annavajhala M.K."/>
            <person name="Welles L."/>
            <person name="Abbas B."/>
            <person name="Sorokin D."/>
            <person name="Park H."/>
            <person name="Van Loosdrecht M."/>
            <person name="Chandran K."/>
        </authorList>
    </citation>
    <scope>NUCLEOTIDE SEQUENCE [LARGE SCALE GENOMIC DNA]</scope>
    <source>
        <strain evidence="4 5">SBR_G</strain>
    </source>
</reference>
<proteinExistence type="predicted"/>
<feature type="region of interest" description="Disordered" evidence="2">
    <location>
        <begin position="467"/>
        <end position="507"/>
    </location>
</feature>
<protein>
    <recommendedName>
        <fullName evidence="3">MobA/VirD2-like nuclease domain-containing protein</fullName>
    </recommendedName>
</protein>
<evidence type="ECO:0000313" key="5">
    <source>
        <dbReference type="Proteomes" id="UP000760480"/>
    </source>
</evidence>
<dbReference type="InterPro" id="IPR005094">
    <property type="entry name" value="Endonuclease_MobA/VirD2"/>
</dbReference>
<keyword evidence="5" id="KW-1185">Reference proteome</keyword>
<sequence>MVPRTTKPGRSFIGAWAYYGHDKRDAAQIERGEGQHTAERVEWHHVENLAGIEDARAAFGLMIDTARLSRRCEKPVYAFSLAWHPEQQPERAEMIEAGRAALQVLGMEDYQAVFVAHNDTAHRHVHVIVNRVHPVTGKAANNYRDQEKLQAWALAYEREHGKVFCRAREFNAVARQMAQKRPDRPAPGRYVDNTVAECWRRSDGGRGFQSALEARGWGLARGDRKAAVLMAVAPNGRAFAVLRELNQGLPQGQKITNAAFDQRTADLKLDALPNVAQVQAALRAAGSRKAQEPERTEPQAPLSAREKFRAVGAALARQATAQREAEHRERFEDWAARERQRLFSRQLEARDVLHLAHERTRELWANREGESFDRRRREASAEMRAIEERQAQTGLKGWVYRVSGQAETEREELDVLRVRKHDLTREQNTAWEAMEAPLRAEAAALKARQEVELQQLEQRLAERWEQSWSRARDRVNENTRAPKPKPERKAEQQSHGRGGRSRSRDYD</sequence>
<dbReference type="EMBL" id="SPMZ01000112">
    <property type="protein sequence ID" value="NMQ21468.1"/>
    <property type="molecule type" value="Genomic_DNA"/>
</dbReference>
<accession>A0ABX1TTT4</accession>
<name>A0ABX1TTT4_9GAMM</name>
<organism evidence="4 5">
    <name type="scientific">Candidatus Competibacter phosphatis</name>
    <dbReference type="NCBI Taxonomy" id="221280"/>
    <lineage>
        <taxon>Bacteria</taxon>
        <taxon>Pseudomonadati</taxon>
        <taxon>Pseudomonadota</taxon>
        <taxon>Gammaproteobacteria</taxon>
        <taxon>Candidatus Competibacteraceae</taxon>
        <taxon>Candidatus Competibacter</taxon>
    </lineage>
</organism>
<feature type="domain" description="MobA/VirD2-like nuclease" evidence="3">
    <location>
        <begin position="38"/>
        <end position="161"/>
    </location>
</feature>
<evidence type="ECO:0000313" key="4">
    <source>
        <dbReference type="EMBL" id="NMQ21468.1"/>
    </source>
</evidence>
<gene>
    <name evidence="4" type="ORF">E4P82_21010</name>
</gene>
<comment type="caution">
    <text evidence="4">The sequence shown here is derived from an EMBL/GenBank/DDBJ whole genome shotgun (WGS) entry which is preliminary data.</text>
</comment>
<dbReference type="Proteomes" id="UP000760480">
    <property type="component" value="Unassembled WGS sequence"/>
</dbReference>
<evidence type="ECO:0000256" key="1">
    <source>
        <dbReference type="SAM" id="Coils"/>
    </source>
</evidence>
<feature type="compositionally biased region" description="Basic and acidic residues" evidence="2">
    <location>
        <begin position="484"/>
        <end position="494"/>
    </location>
</feature>